<sequence length="164" mass="18433">MYKYIYISFYTSWIFITSIIVKLIFVYIRGTGIRVCNACSGISDQFRFVFCVSLLKLTKMNKQRFQSGHAKRKAKQKEALIACGNDKSQKKICFFPTIRQVISGNSSVTSDPVLNITENNSSDFENDLIHANDNSSTGCDIVLSTTESNIANTERNITNNTGNM</sequence>
<keyword evidence="1" id="KW-0812">Transmembrane</keyword>
<name>A0A8B8GB29_9HEMI</name>
<proteinExistence type="predicted"/>
<organism evidence="2 3">
    <name type="scientific">Sipha flava</name>
    <name type="common">yellow sugarcane aphid</name>
    <dbReference type="NCBI Taxonomy" id="143950"/>
    <lineage>
        <taxon>Eukaryota</taxon>
        <taxon>Metazoa</taxon>
        <taxon>Ecdysozoa</taxon>
        <taxon>Arthropoda</taxon>
        <taxon>Hexapoda</taxon>
        <taxon>Insecta</taxon>
        <taxon>Pterygota</taxon>
        <taxon>Neoptera</taxon>
        <taxon>Paraneoptera</taxon>
        <taxon>Hemiptera</taxon>
        <taxon>Sternorrhyncha</taxon>
        <taxon>Aphidomorpha</taxon>
        <taxon>Aphidoidea</taxon>
        <taxon>Aphididae</taxon>
        <taxon>Sipha</taxon>
    </lineage>
</organism>
<protein>
    <submittedName>
        <fullName evidence="3">Uncharacterized protein LOC112690217 isoform X1</fullName>
    </submittedName>
</protein>
<feature type="transmembrane region" description="Helical" evidence="1">
    <location>
        <begin position="6"/>
        <end position="28"/>
    </location>
</feature>
<dbReference type="Proteomes" id="UP000694846">
    <property type="component" value="Unplaced"/>
</dbReference>
<accession>A0A8B8GB29</accession>
<evidence type="ECO:0000313" key="3">
    <source>
        <dbReference type="RefSeq" id="XP_025419962.1"/>
    </source>
</evidence>
<keyword evidence="1" id="KW-0472">Membrane</keyword>
<dbReference type="GeneID" id="112690217"/>
<gene>
    <name evidence="3" type="primary">LOC112690217</name>
</gene>
<keyword evidence="2" id="KW-1185">Reference proteome</keyword>
<dbReference type="OrthoDB" id="6635632at2759"/>
<keyword evidence="1" id="KW-1133">Transmembrane helix</keyword>
<evidence type="ECO:0000313" key="2">
    <source>
        <dbReference type="Proteomes" id="UP000694846"/>
    </source>
</evidence>
<reference evidence="3" key="1">
    <citation type="submission" date="2025-08" db="UniProtKB">
        <authorList>
            <consortium name="RefSeq"/>
        </authorList>
    </citation>
    <scope>IDENTIFICATION</scope>
    <source>
        <tissue evidence="3">Whole body</tissue>
    </source>
</reference>
<dbReference type="AlphaFoldDB" id="A0A8B8GB29"/>
<dbReference type="RefSeq" id="XP_025419962.1">
    <property type="nucleotide sequence ID" value="XM_025564177.1"/>
</dbReference>
<evidence type="ECO:0000256" key="1">
    <source>
        <dbReference type="SAM" id="Phobius"/>
    </source>
</evidence>